<dbReference type="Proteomes" id="UP000796761">
    <property type="component" value="Unassembled WGS sequence"/>
</dbReference>
<dbReference type="EMBL" id="SWJQ01001159">
    <property type="protein sequence ID" value="TRZ09102.1"/>
    <property type="molecule type" value="Genomic_DNA"/>
</dbReference>
<dbReference type="OrthoDB" id="10647652at2759"/>
<keyword evidence="2" id="KW-1185">Reference proteome</keyword>
<name>A0A8K1FZW9_9PASS</name>
<organism evidence="1 2">
    <name type="scientific">Zosterops borbonicus</name>
    <dbReference type="NCBI Taxonomy" id="364589"/>
    <lineage>
        <taxon>Eukaryota</taxon>
        <taxon>Metazoa</taxon>
        <taxon>Chordata</taxon>
        <taxon>Craniata</taxon>
        <taxon>Vertebrata</taxon>
        <taxon>Euteleostomi</taxon>
        <taxon>Archelosauria</taxon>
        <taxon>Archosauria</taxon>
        <taxon>Dinosauria</taxon>
        <taxon>Saurischia</taxon>
        <taxon>Theropoda</taxon>
        <taxon>Coelurosauria</taxon>
        <taxon>Aves</taxon>
        <taxon>Neognathae</taxon>
        <taxon>Neoaves</taxon>
        <taxon>Telluraves</taxon>
        <taxon>Australaves</taxon>
        <taxon>Passeriformes</taxon>
        <taxon>Sylvioidea</taxon>
        <taxon>Zosteropidae</taxon>
        <taxon>Zosterops</taxon>
    </lineage>
</organism>
<evidence type="ECO:0000313" key="2">
    <source>
        <dbReference type="Proteomes" id="UP000796761"/>
    </source>
</evidence>
<protein>
    <submittedName>
        <fullName evidence="1">Uncharacterized protein</fullName>
    </submittedName>
</protein>
<accession>A0A8K1FZW9</accession>
<reference evidence="1" key="1">
    <citation type="submission" date="2019-04" db="EMBL/GenBank/DDBJ databases">
        <title>Genome assembly of Zosterops borbonicus 15179.</title>
        <authorList>
            <person name="Leroy T."/>
            <person name="Anselmetti Y."/>
            <person name="Tilak M.-K."/>
            <person name="Nabholz B."/>
        </authorList>
    </citation>
    <scope>NUCLEOTIDE SEQUENCE</scope>
    <source>
        <strain evidence="1">HGM_15179</strain>
        <tissue evidence="1">Muscle</tissue>
    </source>
</reference>
<gene>
    <name evidence="1" type="ORF">HGM15179_018008</name>
</gene>
<comment type="caution">
    <text evidence="1">The sequence shown here is derived from an EMBL/GenBank/DDBJ whole genome shotgun (WGS) entry which is preliminary data.</text>
</comment>
<sequence length="239" mass="25876">MESGMGPGIGLGMGSGIGPGKGSGIFPLLMECWGLKVKQNSGKPMEKGWKRNSWRSHRHPTLWCLRLSEKPGMGSGMGSGMGPRIGSGIGLGIGAGIFPLPVECQKLKVRFGSGKTLGKRLEKEFLEKPPPPSHPLVPETEWKTWNGIWNRIGNMGGGIGSGMGPGMGAGIFPVPVECQQLKGRFGSGKTMENPWKKIGKGIPGKATSSIPPFSARGRVENLEWDLEWDQEWNWEWDLE</sequence>
<evidence type="ECO:0000313" key="1">
    <source>
        <dbReference type="EMBL" id="TRZ09102.1"/>
    </source>
</evidence>
<dbReference type="AlphaFoldDB" id="A0A8K1FZW9"/>
<proteinExistence type="predicted"/>